<sequence length="298" mass="34025">MITQNSKSSTSQSMTSNPINKVKQLRYKQIWELQNGEVDKSQFVCQLCCDKEIVVSKAGDKFTAEDCKCRQEKEIKAKKEQEQKKYEQNIKSAEIREEFKAKTFKDFKWLEGKKEAKLAAMDYVENFDFYKERGIGLTFIGKCGRGKTLLSHIIGQEAINKGYTVINTVAKEFYEDIKATYNNPSKNTEDLVSSAKLVDLLIIDNLNAERFGSDEIDKLFIIINHRIENKKPTIINSTGDLDYLNKKLAPDHVSRLIGKNGEPIKVGGIDMRVKQGELITDLRNKNIAKLKRKLSDAK</sequence>
<dbReference type="AlphaFoldDB" id="A0A1C0ADE3"/>
<protein>
    <recommendedName>
        <fullName evidence="2">IstB-like ATP-binding domain-containing protein</fullName>
    </recommendedName>
</protein>
<reference evidence="3 4" key="2">
    <citation type="submission" date="2016-08" db="EMBL/GenBank/DDBJ databases">
        <title>Orenia metallireducens sp. nov. strain Z6, a Novel Metal-reducing Firmicute from the Deep Subsurface.</title>
        <authorList>
            <person name="Maxim B.I."/>
            <person name="Kenneth K."/>
            <person name="Flynn T.M."/>
            <person name="Oloughlin E.J."/>
            <person name="Locke R.A."/>
            <person name="Weber J.R."/>
            <person name="Egan S.M."/>
            <person name="Mackie R.I."/>
            <person name="Cann I.K."/>
        </authorList>
    </citation>
    <scope>NUCLEOTIDE SEQUENCE [LARGE SCALE GENOMIC DNA]</scope>
    <source>
        <strain evidence="3 4">Z6</strain>
    </source>
</reference>
<reference evidence="4" key="1">
    <citation type="submission" date="2016-07" db="EMBL/GenBank/DDBJ databases">
        <authorList>
            <person name="Florea S."/>
            <person name="Webb J.S."/>
            <person name="Jaromczyk J."/>
            <person name="Schardl C.L."/>
        </authorList>
    </citation>
    <scope>NUCLEOTIDE SEQUENCE [LARGE SCALE GENOMIC DNA]</scope>
    <source>
        <strain evidence="4">Z6</strain>
    </source>
</reference>
<keyword evidence="1" id="KW-0175">Coiled coil</keyword>
<organism evidence="3 4">
    <name type="scientific">Orenia metallireducens</name>
    <dbReference type="NCBI Taxonomy" id="1413210"/>
    <lineage>
        <taxon>Bacteria</taxon>
        <taxon>Bacillati</taxon>
        <taxon>Bacillota</taxon>
        <taxon>Clostridia</taxon>
        <taxon>Halanaerobiales</taxon>
        <taxon>Halobacteroidaceae</taxon>
        <taxon>Orenia</taxon>
    </lineage>
</organism>
<keyword evidence="4" id="KW-1185">Reference proteome</keyword>
<dbReference type="Gene3D" id="3.40.50.300">
    <property type="entry name" value="P-loop containing nucleotide triphosphate hydrolases"/>
    <property type="match status" value="1"/>
</dbReference>
<feature type="coiled-coil region" evidence="1">
    <location>
        <begin position="69"/>
        <end position="96"/>
    </location>
</feature>
<evidence type="ECO:0000313" key="3">
    <source>
        <dbReference type="EMBL" id="OCL28642.1"/>
    </source>
</evidence>
<gene>
    <name evidence="3" type="ORF">U472_00355</name>
</gene>
<dbReference type="PANTHER" id="PTHR30050">
    <property type="entry name" value="CHROMOSOMAL REPLICATION INITIATOR PROTEIN DNAA"/>
    <property type="match status" value="1"/>
</dbReference>
<accession>A0A1C0ADE3</accession>
<dbReference type="GO" id="GO:0006260">
    <property type="term" value="P:DNA replication"/>
    <property type="evidence" value="ECO:0007669"/>
    <property type="project" value="TreeGrafter"/>
</dbReference>
<name>A0A1C0ADE3_9FIRM</name>
<evidence type="ECO:0000313" key="4">
    <source>
        <dbReference type="Proteomes" id="UP000093514"/>
    </source>
</evidence>
<dbReference type="GO" id="GO:0005524">
    <property type="term" value="F:ATP binding"/>
    <property type="evidence" value="ECO:0007669"/>
    <property type="project" value="InterPro"/>
</dbReference>
<dbReference type="InterPro" id="IPR027417">
    <property type="entry name" value="P-loop_NTPase"/>
</dbReference>
<evidence type="ECO:0000256" key="1">
    <source>
        <dbReference type="SAM" id="Coils"/>
    </source>
</evidence>
<dbReference type="Proteomes" id="UP000093514">
    <property type="component" value="Unassembled WGS sequence"/>
</dbReference>
<dbReference type="EMBL" id="LWDV01000003">
    <property type="protein sequence ID" value="OCL28642.1"/>
    <property type="molecule type" value="Genomic_DNA"/>
</dbReference>
<comment type="caution">
    <text evidence="3">The sequence shown here is derived from an EMBL/GenBank/DDBJ whole genome shotgun (WGS) entry which is preliminary data.</text>
</comment>
<evidence type="ECO:0000259" key="2">
    <source>
        <dbReference type="Pfam" id="PF01695"/>
    </source>
</evidence>
<dbReference type="PANTHER" id="PTHR30050:SF4">
    <property type="entry name" value="ATP-BINDING PROTEIN RV3427C IN INSERTION SEQUENCE-RELATED"/>
    <property type="match status" value="1"/>
</dbReference>
<dbReference type="SUPFAM" id="SSF52540">
    <property type="entry name" value="P-loop containing nucleoside triphosphate hydrolases"/>
    <property type="match status" value="1"/>
</dbReference>
<proteinExistence type="predicted"/>
<dbReference type="Pfam" id="PF01695">
    <property type="entry name" value="IstB_IS21"/>
    <property type="match status" value="1"/>
</dbReference>
<dbReference type="InterPro" id="IPR002611">
    <property type="entry name" value="IstB_ATP-bd"/>
</dbReference>
<feature type="domain" description="IstB-like ATP-binding" evidence="2">
    <location>
        <begin position="80"/>
        <end position="241"/>
    </location>
</feature>